<dbReference type="InterPro" id="IPR000847">
    <property type="entry name" value="LysR_HTH_N"/>
</dbReference>
<dbReference type="PANTHER" id="PTHR30432">
    <property type="entry name" value="TRANSCRIPTIONAL REGULATOR MODE"/>
    <property type="match status" value="1"/>
</dbReference>
<dbReference type="Pfam" id="PF00126">
    <property type="entry name" value="HTH_1"/>
    <property type="match status" value="1"/>
</dbReference>
<evidence type="ECO:0000259" key="1">
    <source>
        <dbReference type="Pfam" id="PF00126"/>
    </source>
</evidence>
<dbReference type="EMBL" id="JBBMFF010000205">
    <property type="protein sequence ID" value="MEQ2510984.1"/>
    <property type="molecule type" value="Genomic_DNA"/>
</dbReference>
<protein>
    <submittedName>
        <fullName evidence="2">LysR family transcriptional regulator</fullName>
    </submittedName>
</protein>
<evidence type="ECO:0000313" key="3">
    <source>
        <dbReference type="Proteomes" id="UP001491552"/>
    </source>
</evidence>
<gene>
    <name evidence="2" type="ORF">WMO66_06955</name>
</gene>
<comment type="caution">
    <text evidence="2">The sequence shown here is derived from an EMBL/GenBank/DDBJ whole genome shotgun (WGS) entry which is preliminary data.</text>
</comment>
<evidence type="ECO:0000313" key="2">
    <source>
        <dbReference type="EMBL" id="MEQ2510984.1"/>
    </source>
</evidence>
<proteinExistence type="predicted"/>
<sequence length="123" mass="13562">MDKKLRPVISIRIFRETKCFGPGVAELLRHVREAHSLRGAAMTMGMAYSKAWTIVKQAERELGFPLLVSVTGGRHGGGAELSPKAERLLAAYGDYCARMRAFAAEEFGRAFAEFAEEPQAESE</sequence>
<feature type="domain" description="HTH lysR-type" evidence="1">
    <location>
        <begin position="26"/>
        <end position="85"/>
    </location>
</feature>
<dbReference type="InterPro" id="IPR036390">
    <property type="entry name" value="WH_DNA-bd_sf"/>
</dbReference>
<dbReference type="RefSeq" id="WP_349135680.1">
    <property type="nucleotide sequence ID" value="NZ_JBBMFF010000205.1"/>
</dbReference>
<dbReference type="Gene3D" id="1.10.10.10">
    <property type="entry name" value="Winged helix-like DNA-binding domain superfamily/Winged helix DNA-binding domain"/>
    <property type="match status" value="1"/>
</dbReference>
<name>A0ABV1G6L0_9FIRM</name>
<dbReference type="SUPFAM" id="SSF46785">
    <property type="entry name" value="Winged helix' DNA-binding domain"/>
    <property type="match status" value="1"/>
</dbReference>
<reference evidence="2 3" key="1">
    <citation type="submission" date="2024-03" db="EMBL/GenBank/DDBJ databases">
        <title>Human intestinal bacterial collection.</title>
        <authorList>
            <person name="Pauvert C."/>
            <person name="Hitch T.C.A."/>
            <person name="Clavel T."/>
        </authorList>
    </citation>
    <scope>NUCLEOTIDE SEQUENCE [LARGE SCALE GENOMIC DNA]</scope>
    <source>
        <strain evidence="2 3">CLA-AA-H192</strain>
    </source>
</reference>
<accession>A0ABV1G6L0</accession>
<dbReference type="InterPro" id="IPR036388">
    <property type="entry name" value="WH-like_DNA-bd_sf"/>
</dbReference>
<dbReference type="PANTHER" id="PTHR30432:SF1">
    <property type="entry name" value="DNA-BINDING TRANSCRIPTIONAL DUAL REGULATOR MODE"/>
    <property type="match status" value="1"/>
</dbReference>
<organism evidence="2 3">
    <name type="scientific">Faecousia intestinalis</name>
    <dbReference type="NCBI Taxonomy" id="3133167"/>
    <lineage>
        <taxon>Bacteria</taxon>
        <taxon>Bacillati</taxon>
        <taxon>Bacillota</taxon>
        <taxon>Clostridia</taxon>
        <taxon>Eubacteriales</taxon>
        <taxon>Oscillospiraceae</taxon>
        <taxon>Faecousia</taxon>
    </lineage>
</organism>
<dbReference type="Proteomes" id="UP001491552">
    <property type="component" value="Unassembled WGS sequence"/>
</dbReference>
<dbReference type="InterPro" id="IPR051815">
    <property type="entry name" value="Molybdate_resp_trans_reg"/>
</dbReference>
<keyword evidence="3" id="KW-1185">Reference proteome</keyword>